<evidence type="ECO:0000313" key="1">
    <source>
        <dbReference type="EMBL" id="SVE31377.1"/>
    </source>
</evidence>
<name>A0A383CGA2_9ZZZZ</name>
<dbReference type="InterPro" id="IPR032675">
    <property type="entry name" value="LRR_dom_sf"/>
</dbReference>
<dbReference type="AlphaFoldDB" id="A0A383CGA2"/>
<dbReference type="EMBL" id="UINC01208703">
    <property type="protein sequence ID" value="SVE31377.1"/>
    <property type="molecule type" value="Genomic_DNA"/>
</dbReference>
<sequence>MKLLRESISPPFRTFLGLALLTALPAVVPAADPEAVATIKKNGGLVFPAAGEEGGWKVEFHLTGRELRDEGLAQVAALANIVRLNLRDTQVTSAGLVYLKGLTKLERLHLERTR</sequence>
<organism evidence="1">
    <name type="scientific">marine metagenome</name>
    <dbReference type="NCBI Taxonomy" id="408172"/>
    <lineage>
        <taxon>unclassified sequences</taxon>
        <taxon>metagenomes</taxon>
        <taxon>ecological metagenomes</taxon>
    </lineage>
</organism>
<feature type="non-terminal residue" evidence="1">
    <location>
        <position position="114"/>
    </location>
</feature>
<dbReference type="Gene3D" id="3.80.10.10">
    <property type="entry name" value="Ribonuclease Inhibitor"/>
    <property type="match status" value="1"/>
</dbReference>
<accession>A0A383CGA2</accession>
<dbReference type="SUPFAM" id="SSF52047">
    <property type="entry name" value="RNI-like"/>
    <property type="match status" value="1"/>
</dbReference>
<proteinExistence type="predicted"/>
<reference evidence="1" key="1">
    <citation type="submission" date="2018-05" db="EMBL/GenBank/DDBJ databases">
        <authorList>
            <person name="Lanie J.A."/>
            <person name="Ng W.-L."/>
            <person name="Kazmierczak K.M."/>
            <person name="Andrzejewski T.M."/>
            <person name="Davidsen T.M."/>
            <person name="Wayne K.J."/>
            <person name="Tettelin H."/>
            <person name="Glass J.I."/>
            <person name="Rusch D."/>
            <person name="Podicherti R."/>
            <person name="Tsui H.-C.T."/>
            <person name="Winkler M.E."/>
        </authorList>
    </citation>
    <scope>NUCLEOTIDE SEQUENCE</scope>
</reference>
<protein>
    <submittedName>
        <fullName evidence="1">Uncharacterized protein</fullName>
    </submittedName>
</protein>
<gene>
    <name evidence="1" type="ORF">METZ01_LOCUS484231</name>
</gene>